<dbReference type="Proteomes" id="UP000261174">
    <property type="component" value="Unassembled WGS sequence"/>
</dbReference>
<sequence>IGYYLLVHTQHSMFMFDISAALKTRDENVQLYQPDAFEVDYKEVFTSDKGYGGLQDDLAYIVGEFGYIFYNDDFHKLYQFDDGQLKIMDEDIKLWLDKYHPNKVRFAHDKFNNRILIKFDYTYNNINPNTKKSIIESHNEVISFNYKVGSFISLHDYYFNNAWSTKTKCYFQTEHNDDRLNCPLHVFTHEYNYGRFNTHMGDDSRSLYLVSKQEVGDEPILVHNSYIDIMVNESYELIKFLEFIKYKVRKIYIPIYSDNINNPVDLREHPYAGDILRIFNEDNDTDDIDINIDKLNEFNKYKKPWYELTQYNFNYFRNAIKEHPNTVSDKLRRVYGNYFVIRFIFNNSDNKRIEFESLECAQTQFRKL</sequence>
<dbReference type="RefSeq" id="WP_233525751.1">
    <property type="nucleotide sequence ID" value="NZ_QTJV01000063.1"/>
</dbReference>
<proteinExistence type="predicted"/>
<name>A0A3E1NKP0_9BACT</name>
<accession>A0A3E1NKP0</accession>
<evidence type="ECO:0000313" key="1">
    <source>
        <dbReference type="EMBL" id="RFM28358.1"/>
    </source>
</evidence>
<reference evidence="1 2" key="1">
    <citation type="submission" date="2018-08" db="EMBL/GenBank/DDBJ databases">
        <title>Chitinophaga sp. K20C18050901, a novel bacterium isolated from forest soil.</title>
        <authorList>
            <person name="Wang C."/>
        </authorList>
    </citation>
    <scope>NUCLEOTIDE SEQUENCE [LARGE SCALE GENOMIC DNA]</scope>
    <source>
        <strain evidence="1 2">K20C18050901</strain>
    </source>
</reference>
<dbReference type="AlphaFoldDB" id="A0A3E1NKP0"/>
<protein>
    <submittedName>
        <fullName evidence="1">Uncharacterized protein</fullName>
    </submittedName>
</protein>
<dbReference type="EMBL" id="QTJV01000063">
    <property type="protein sequence ID" value="RFM28358.1"/>
    <property type="molecule type" value="Genomic_DNA"/>
</dbReference>
<gene>
    <name evidence="1" type="ORF">DXN04_34415</name>
</gene>
<keyword evidence="2" id="KW-1185">Reference proteome</keyword>
<comment type="caution">
    <text evidence="1">The sequence shown here is derived from an EMBL/GenBank/DDBJ whole genome shotgun (WGS) entry which is preliminary data.</text>
</comment>
<organism evidence="1 2">
    <name type="scientific">Chitinophaga silvisoli</name>
    <dbReference type="NCBI Taxonomy" id="2291814"/>
    <lineage>
        <taxon>Bacteria</taxon>
        <taxon>Pseudomonadati</taxon>
        <taxon>Bacteroidota</taxon>
        <taxon>Chitinophagia</taxon>
        <taxon>Chitinophagales</taxon>
        <taxon>Chitinophagaceae</taxon>
        <taxon>Chitinophaga</taxon>
    </lineage>
</organism>
<evidence type="ECO:0000313" key="2">
    <source>
        <dbReference type="Proteomes" id="UP000261174"/>
    </source>
</evidence>
<feature type="non-terminal residue" evidence="1">
    <location>
        <position position="1"/>
    </location>
</feature>